<evidence type="ECO:0000256" key="1">
    <source>
        <dbReference type="ARBA" id="ARBA00022679"/>
    </source>
</evidence>
<keyword evidence="1" id="KW-0808">Transferase</keyword>
<dbReference type="SUPFAM" id="SSF53062">
    <property type="entry name" value="PTS system fructose IIA component-like"/>
    <property type="match status" value="1"/>
</dbReference>
<comment type="caution">
    <text evidence="4">The sequence shown here is derived from an EMBL/GenBank/DDBJ whole genome shotgun (WGS) entry which is preliminary data.</text>
</comment>
<organism evidence="4 5">
    <name type="scientific">Plesiocystis pacifica SIR-1</name>
    <dbReference type="NCBI Taxonomy" id="391625"/>
    <lineage>
        <taxon>Bacteria</taxon>
        <taxon>Pseudomonadati</taxon>
        <taxon>Myxococcota</taxon>
        <taxon>Polyangia</taxon>
        <taxon>Nannocystales</taxon>
        <taxon>Nannocystaceae</taxon>
        <taxon>Plesiocystis</taxon>
    </lineage>
</organism>
<dbReference type="InterPro" id="IPR004701">
    <property type="entry name" value="PTS_EIIA_man-typ"/>
</dbReference>
<dbReference type="GO" id="GO:0016740">
    <property type="term" value="F:transferase activity"/>
    <property type="evidence" value="ECO:0007669"/>
    <property type="project" value="UniProtKB-KW"/>
</dbReference>
<name>A6G439_9BACT</name>
<dbReference type="GO" id="GO:0016020">
    <property type="term" value="C:membrane"/>
    <property type="evidence" value="ECO:0007669"/>
    <property type="project" value="InterPro"/>
</dbReference>
<dbReference type="OrthoDB" id="9794368at2"/>
<dbReference type="RefSeq" id="WP_006971488.1">
    <property type="nucleotide sequence ID" value="NZ_ABCS01000020.1"/>
</dbReference>
<dbReference type="Gene3D" id="3.40.50.510">
    <property type="entry name" value="Phosphotransferase system, mannose-type IIA component"/>
    <property type="match status" value="1"/>
</dbReference>
<dbReference type="AlphaFoldDB" id="A6G439"/>
<evidence type="ECO:0000259" key="3">
    <source>
        <dbReference type="PROSITE" id="PS51096"/>
    </source>
</evidence>
<dbReference type="Proteomes" id="UP000005801">
    <property type="component" value="Unassembled WGS sequence"/>
</dbReference>
<dbReference type="GO" id="GO:0009401">
    <property type="term" value="P:phosphoenolpyruvate-dependent sugar phosphotransferase system"/>
    <property type="evidence" value="ECO:0007669"/>
    <property type="project" value="InterPro"/>
</dbReference>
<keyword evidence="5" id="KW-1185">Reference proteome</keyword>
<dbReference type="STRING" id="391625.PPSIR1_02376"/>
<feature type="domain" description="PTS EIIA type-4" evidence="3">
    <location>
        <begin position="29"/>
        <end position="152"/>
    </location>
</feature>
<reference evidence="4 5" key="1">
    <citation type="submission" date="2007-06" db="EMBL/GenBank/DDBJ databases">
        <authorList>
            <person name="Shimkets L."/>
            <person name="Ferriera S."/>
            <person name="Johnson J."/>
            <person name="Kravitz S."/>
            <person name="Beeson K."/>
            <person name="Sutton G."/>
            <person name="Rogers Y.-H."/>
            <person name="Friedman R."/>
            <person name="Frazier M."/>
            <person name="Venter J.C."/>
        </authorList>
    </citation>
    <scope>NUCLEOTIDE SEQUENCE [LARGE SCALE GENOMIC DNA]</scope>
    <source>
        <strain evidence="4 5">SIR-1</strain>
    </source>
</reference>
<gene>
    <name evidence="4" type="ORF">PPSIR1_02376</name>
</gene>
<accession>A6G439</accession>
<dbReference type="PROSITE" id="PS51096">
    <property type="entry name" value="PTS_EIIA_TYPE_4"/>
    <property type="match status" value="1"/>
</dbReference>
<dbReference type="Pfam" id="PF03610">
    <property type="entry name" value="EIIA-man"/>
    <property type="match status" value="1"/>
</dbReference>
<feature type="region of interest" description="Disordered" evidence="2">
    <location>
        <begin position="1"/>
        <end position="24"/>
    </location>
</feature>
<dbReference type="EMBL" id="ABCS01000020">
    <property type="protein sequence ID" value="EDM79362.1"/>
    <property type="molecule type" value="Genomic_DNA"/>
</dbReference>
<evidence type="ECO:0000313" key="4">
    <source>
        <dbReference type="EMBL" id="EDM79362.1"/>
    </source>
</evidence>
<evidence type="ECO:0000256" key="2">
    <source>
        <dbReference type="SAM" id="MobiDB-lite"/>
    </source>
</evidence>
<dbReference type="InterPro" id="IPR036662">
    <property type="entry name" value="PTS_EIIA_man-typ_sf"/>
</dbReference>
<protein>
    <recommendedName>
        <fullName evidence="3">PTS EIIA type-4 domain-containing protein</fullName>
    </recommendedName>
</protein>
<sequence length="158" mass="15800">MPIDGCTTAPSPPPAASDSDPNGDAVRPRCGVVIIGHGTSATALLAAARSLLPVDGLDDAVAIDAGAGVTPALKARVCEVMGEVDIGGGILLVADLMGSSPCTCGVQQSVGHGFALVTGLNLAVLTKLGLLDRRQAPRALAEQCAESVKRSIVVKAHD</sequence>
<proteinExistence type="predicted"/>
<evidence type="ECO:0000313" key="5">
    <source>
        <dbReference type="Proteomes" id="UP000005801"/>
    </source>
</evidence>